<dbReference type="KEGG" id="bpb:bpr_I0534"/>
<feature type="transmembrane region" description="Helical" evidence="1">
    <location>
        <begin position="15"/>
        <end position="34"/>
    </location>
</feature>
<sequence length="263" mass="29627">MYGIFMQCWVTLKLYGGNGVLLLLLIASSIYLIVAEKSIKKKIMLGIIPILILIGFLLPFTKIAYVAAFDEGSDTYYRLLWLIPTYVTIAFAACKLIFSFNKSMYQMIAFVVVLSFIALTGSLVYASGHVNVAENLYHIPQHVIDICDEIAPAEGEARVRAAFPSELVHFVRQYDTDILLPFGREMVVTQWDYYNPVYEVMEKPEVIDAKALVEATRETKCSYIVLSEERKIDGDLVKMGLKLVNTLHGYNIYADPEVLNAGL</sequence>
<dbReference type="HOGENOM" id="CLU_089268_0_0_9"/>
<evidence type="ECO:0000313" key="3">
    <source>
        <dbReference type="Proteomes" id="UP000001299"/>
    </source>
</evidence>
<gene>
    <name evidence="2" type="ordered locus">bpr_I0534</name>
</gene>
<keyword evidence="1" id="KW-0472">Membrane</keyword>
<keyword evidence="1" id="KW-0812">Transmembrane</keyword>
<proteinExistence type="predicted"/>
<feature type="transmembrane region" description="Helical" evidence="1">
    <location>
        <begin position="79"/>
        <end position="98"/>
    </location>
</feature>
<evidence type="ECO:0000313" key="2">
    <source>
        <dbReference type="EMBL" id="ADL33280.1"/>
    </source>
</evidence>
<dbReference type="eggNOG" id="ENOG5032SAY">
    <property type="taxonomic scope" value="Bacteria"/>
</dbReference>
<dbReference type="RefSeq" id="WP_013279937.1">
    <property type="nucleotide sequence ID" value="NC_014387.1"/>
</dbReference>
<dbReference type="STRING" id="515622.bpr_I0534"/>
<keyword evidence="1" id="KW-1133">Transmembrane helix</keyword>
<evidence type="ECO:0000256" key="1">
    <source>
        <dbReference type="SAM" id="Phobius"/>
    </source>
</evidence>
<keyword evidence="3" id="KW-1185">Reference proteome</keyword>
<feature type="transmembrane region" description="Helical" evidence="1">
    <location>
        <begin position="46"/>
        <end position="67"/>
    </location>
</feature>
<organism evidence="2 3">
    <name type="scientific">Butyrivibrio proteoclasticus (strain ATCC 51982 / DSM 14932 / B316)</name>
    <name type="common">Clostridium proteoclasticum</name>
    <dbReference type="NCBI Taxonomy" id="515622"/>
    <lineage>
        <taxon>Bacteria</taxon>
        <taxon>Bacillati</taxon>
        <taxon>Bacillota</taxon>
        <taxon>Clostridia</taxon>
        <taxon>Lachnospirales</taxon>
        <taxon>Lachnospiraceae</taxon>
        <taxon>Butyrivibrio</taxon>
    </lineage>
</organism>
<feature type="transmembrane region" description="Helical" evidence="1">
    <location>
        <begin position="105"/>
        <end position="126"/>
    </location>
</feature>
<name>E0S0F5_BUTPB</name>
<accession>E0S0F5</accession>
<dbReference type="EMBL" id="CP001810">
    <property type="protein sequence ID" value="ADL33280.1"/>
    <property type="molecule type" value="Genomic_DNA"/>
</dbReference>
<reference evidence="2 3" key="1">
    <citation type="journal article" date="2010" name="PLoS ONE">
        <title>The glycobiome of the rumen bacterium Butyrivibrio proteoclasticus B316(T) highlights adaptation to a polysaccharide-rich environment.</title>
        <authorList>
            <person name="Kelly W.J."/>
            <person name="Leahy S.C."/>
            <person name="Altermann E."/>
            <person name="Yeoman C.J."/>
            <person name="Dunne J.C."/>
            <person name="Kong Z."/>
            <person name="Pacheco D.M."/>
            <person name="Li D."/>
            <person name="Noel S.J."/>
            <person name="Moon C.D."/>
            <person name="Cookson A.L."/>
            <person name="Attwood G.T."/>
        </authorList>
    </citation>
    <scope>NUCLEOTIDE SEQUENCE [LARGE SCALE GENOMIC DNA]</scope>
    <source>
        <strain evidence="3">ATCC 51982 / DSM 14932 / B316</strain>
    </source>
</reference>
<protein>
    <submittedName>
        <fullName evidence="2">Uncharacterized protein</fullName>
    </submittedName>
</protein>
<dbReference type="Proteomes" id="UP000001299">
    <property type="component" value="Chromosome 1"/>
</dbReference>
<dbReference type="AlphaFoldDB" id="E0S0F5"/>